<dbReference type="STRING" id="930131.SAMN05216389_10396"/>
<dbReference type="Gene3D" id="3.40.630.30">
    <property type="match status" value="1"/>
</dbReference>
<keyword evidence="2" id="KW-0808">Transferase</keyword>
<dbReference type="PROSITE" id="PS51186">
    <property type="entry name" value="GNAT"/>
    <property type="match status" value="1"/>
</dbReference>
<proteinExistence type="predicted"/>
<dbReference type="OrthoDB" id="9795206at2"/>
<feature type="domain" description="N-acetyltransferase" evidence="1">
    <location>
        <begin position="5"/>
        <end position="165"/>
    </location>
</feature>
<keyword evidence="3" id="KW-1185">Reference proteome</keyword>
<dbReference type="InterPro" id="IPR016181">
    <property type="entry name" value="Acyl_CoA_acyltransferase"/>
</dbReference>
<dbReference type="Pfam" id="PF13302">
    <property type="entry name" value="Acetyltransf_3"/>
    <property type="match status" value="1"/>
</dbReference>
<reference evidence="2 3" key="1">
    <citation type="submission" date="2016-10" db="EMBL/GenBank/DDBJ databases">
        <authorList>
            <person name="de Groot N.N."/>
        </authorList>
    </citation>
    <scope>NUCLEOTIDE SEQUENCE [LARGE SCALE GENOMIC DNA]</scope>
    <source>
        <strain evidence="2 3">IBRC-M 10780</strain>
    </source>
</reference>
<evidence type="ECO:0000313" key="2">
    <source>
        <dbReference type="EMBL" id="SES89665.1"/>
    </source>
</evidence>
<dbReference type="AlphaFoldDB" id="A0A1I0A692"/>
<evidence type="ECO:0000313" key="3">
    <source>
        <dbReference type="Proteomes" id="UP000198618"/>
    </source>
</evidence>
<dbReference type="CDD" id="cd04301">
    <property type="entry name" value="NAT_SF"/>
    <property type="match status" value="1"/>
</dbReference>
<dbReference type="PANTHER" id="PTHR43415:SF6">
    <property type="entry name" value="SPERMIDINE N(1)-ACETYLTRANSFERASE"/>
    <property type="match status" value="1"/>
</dbReference>
<protein>
    <submittedName>
        <fullName evidence="2">Diamine N-acetyltransferase</fullName>
    </submittedName>
</protein>
<accession>A0A1I0A692</accession>
<organism evidence="2 3">
    <name type="scientific">Oceanobacillus limi</name>
    <dbReference type="NCBI Taxonomy" id="930131"/>
    <lineage>
        <taxon>Bacteria</taxon>
        <taxon>Bacillati</taxon>
        <taxon>Bacillota</taxon>
        <taxon>Bacilli</taxon>
        <taxon>Bacillales</taxon>
        <taxon>Bacillaceae</taxon>
        <taxon>Oceanobacillus</taxon>
    </lineage>
</organism>
<gene>
    <name evidence="2" type="ORF">SAMN05216389_10396</name>
</gene>
<dbReference type="EMBL" id="FOHE01000003">
    <property type="protein sequence ID" value="SES89665.1"/>
    <property type="molecule type" value="Genomic_DNA"/>
</dbReference>
<dbReference type="PANTHER" id="PTHR43415">
    <property type="entry name" value="SPERMIDINE N(1)-ACETYLTRANSFERASE"/>
    <property type="match status" value="1"/>
</dbReference>
<dbReference type="SUPFAM" id="SSF55729">
    <property type="entry name" value="Acyl-CoA N-acyltransferases (Nat)"/>
    <property type="match status" value="1"/>
</dbReference>
<evidence type="ECO:0000259" key="1">
    <source>
        <dbReference type="PROSITE" id="PS51186"/>
    </source>
</evidence>
<dbReference type="GO" id="GO:0004145">
    <property type="term" value="F:diamine N-acetyltransferase activity"/>
    <property type="evidence" value="ECO:0007669"/>
    <property type="project" value="TreeGrafter"/>
</dbReference>
<dbReference type="RefSeq" id="WP_090867384.1">
    <property type="nucleotide sequence ID" value="NZ_FOHE01000003.1"/>
</dbReference>
<sequence length="169" mass="20098">MRNELQLRPVEKEDLEFIHKMRTNPDVMDYWFSEPYTTMERLIKSYEDGQKSESHRQFILYHLNEKVGYIGLFDIHFRHRNAEFAIMIDPSHQGKGYATDATRLMVEYGFNQLNLHKISLHVINVNEKAIHIYQKVGFITEGQLKKHFFVDGSYHDALIMSLLREDYVS</sequence>
<dbReference type="InterPro" id="IPR000182">
    <property type="entry name" value="GNAT_dom"/>
</dbReference>
<name>A0A1I0A692_9BACI</name>
<dbReference type="Proteomes" id="UP000198618">
    <property type="component" value="Unassembled WGS sequence"/>
</dbReference>